<feature type="domain" description="Tyrosine specific protein phosphatases" evidence="5">
    <location>
        <begin position="101"/>
        <end position="163"/>
    </location>
</feature>
<dbReference type="Gene3D" id="3.90.190.10">
    <property type="entry name" value="Protein tyrosine phosphatase superfamily"/>
    <property type="match status" value="1"/>
</dbReference>
<sequence>MTTLEVAGTYNLRDAGAVAGTPGVLYRSAALDGLEPAGVRRLGDLGVGTVLDLRDASERPLPETDPSWTVEWVPLYDPDTGPPTHGDITDVYRDLLDRRGRQMAAAVAAVARATAPVLVHCTAGKDRTGLVVALALTAAGVPDDAVVDDYARSGPLVRPRREGTARELLAAQDLTVDQHRSSLELHLDSPASALHTALAHVRDRYGSVRHYLLHHGASAADLARLDERLSPRDDLTLLHVSDIHGSSDAGSSETSGRIDRLAQVVDHVLGSTFAPDALIVTGDLVHEGDVAAYRPVADALEHAARRLACPVLTVPGNHDDPALLRSVLAPPRVLRVGGFRLVGIDSSSGRVHDDELAWLRAELATPYGRGTILALHHPPIPSVAASLAGRGLLNADALTDAVRGSDVVAVLAGHYHHPMSGHLAGVPVWVGGSLAYLQDVRTGPDAVVGLDAPSYSLVRAGSTGVTFLPMSPTDEKVLFRTSPSATAIAT</sequence>
<dbReference type="SUPFAM" id="SSF52799">
    <property type="entry name" value="(Phosphotyrosine protein) phosphatases II"/>
    <property type="match status" value="1"/>
</dbReference>
<dbReference type="InterPro" id="IPR042281">
    <property type="entry name" value="GpdQ_beta-strand"/>
</dbReference>
<keyword evidence="3" id="KW-0408">Iron</keyword>
<evidence type="ECO:0000313" key="6">
    <source>
        <dbReference type="EMBL" id="SDH97406.1"/>
    </source>
</evidence>
<dbReference type="InterPro" id="IPR000387">
    <property type="entry name" value="Tyr_Pase_dom"/>
</dbReference>
<evidence type="ECO:0000313" key="7">
    <source>
        <dbReference type="Proteomes" id="UP000183263"/>
    </source>
</evidence>
<dbReference type="GO" id="GO:0004721">
    <property type="term" value="F:phosphoprotein phosphatase activity"/>
    <property type="evidence" value="ECO:0007669"/>
    <property type="project" value="InterPro"/>
</dbReference>
<evidence type="ECO:0000256" key="1">
    <source>
        <dbReference type="ARBA" id="ARBA00022723"/>
    </source>
</evidence>
<dbReference type="GO" id="GO:0046872">
    <property type="term" value="F:metal ion binding"/>
    <property type="evidence" value="ECO:0007669"/>
    <property type="project" value="UniProtKB-KW"/>
</dbReference>
<organism evidence="6 7">
    <name type="scientific">Rhodococcus triatomae</name>
    <dbReference type="NCBI Taxonomy" id="300028"/>
    <lineage>
        <taxon>Bacteria</taxon>
        <taxon>Bacillati</taxon>
        <taxon>Actinomycetota</taxon>
        <taxon>Actinomycetes</taxon>
        <taxon>Mycobacteriales</taxon>
        <taxon>Nocardiaceae</taxon>
        <taxon>Rhodococcus</taxon>
    </lineage>
</organism>
<dbReference type="RefSeq" id="WP_281392598.1">
    <property type="nucleotide sequence ID" value="NZ_CP048813.1"/>
</dbReference>
<evidence type="ECO:0000259" key="5">
    <source>
        <dbReference type="PROSITE" id="PS50056"/>
    </source>
</evidence>
<dbReference type="AlphaFoldDB" id="A0A1G8GSP7"/>
<name>A0A1G8GSP7_9NOCA</name>
<dbReference type="PROSITE" id="PS50056">
    <property type="entry name" value="TYR_PHOSPHATASE_2"/>
    <property type="match status" value="1"/>
</dbReference>
<dbReference type="InterPro" id="IPR029021">
    <property type="entry name" value="Prot-tyrosine_phosphatase-like"/>
</dbReference>
<keyword evidence="2" id="KW-0378">Hydrolase</keyword>
<dbReference type="PANTHER" id="PTHR42988">
    <property type="entry name" value="PHOSPHOHYDROLASE"/>
    <property type="match status" value="1"/>
</dbReference>
<dbReference type="InterPro" id="IPR042283">
    <property type="entry name" value="GpdQ_catalytic"/>
</dbReference>
<dbReference type="InterPro" id="IPR016130">
    <property type="entry name" value="Tyr_Pase_AS"/>
</dbReference>
<dbReference type="Gene3D" id="3.60.21.40">
    <property type="entry name" value="GpdQ, catalytic alpha/beta sandwich domain"/>
    <property type="match status" value="1"/>
</dbReference>
<dbReference type="SUPFAM" id="SSF56300">
    <property type="entry name" value="Metallo-dependent phosphatases"/>
    <property type="match status" value="1"/>
</dbReference>
<protein>
    <submittedName>
        <fullName evidence="6">3',5'-cyclic AMP phosphodiesterase CpdA</fullName>
    </submittedName>
</protein>
<dbReference type="PROSITE" id="PS00383">
    <property type="entry name" value="TYR_PHOSPHATASE_1"/>
    <property type="match status" value="1"/>
</dbReference>
<keyword evidence="7" id="KW-1185">Reference proteome</keyword>
<dbReference type="EMBL" id="FNDN01000004">
    <property type="protein sequence ID" value="SDH97406.1"/>
    <property type="molecule type" value="Genomic_DNA"/>
</dbReference>
<proteinExistence type="inferred from homology"/>
<reference evidence="6 7" key="1">
    <citation type="submission" date="2016-10" db="EMBL/GenBank/DDBJ databases">
        <authorList>
            <person name="de Groot N.N."/>
        </authorList>
    </citation>
    <scope>NUCLEOTIDE SEQUENCE [LARGE SCALE GENOMIC DNA]</scope>
    <source>
        <strain evidence="6 7">DSM 44892</strain>
    </source>
</reference>
<dbReference type="InterPro" id="IPR026893">
    <property type="entry name" value="Tyr/Ser_Pase_IphP-type"/>
</dbReference>
<dbReference type="Pfam" id="PF13350">
    <property type="entry name" value="Y_phosphatase3"/>
    <property type="match status" value="1"/>
</dbReference>
<dbReference type="Proteomes" id="UP000183263">
    <property type="component" value="Unassembled WGS sequence"/>
</dbReference>
<dbReference type="InterPro" id="IPR050884">
    <property type="entry name" value="CNP_phosphodiesterase-III"/>
</dbReference>
<gene>
    <name evidence="6" type="ORF">SAMN05444695_104193</name>
</gene>
<evidence type="ECO:0000256" key="3">
    <source>
        <dbReference type="ARBA" id="ARBA00023004"/>
    </source>
</evidence>
<keyword evidence="1" id="KW-0479">Metal-binding</keyword>
<dbReference type="Pfam" id="PF00149">
    <property type="entry name" value="Metallophos"/>
    <property type="match status" value="1"/>
</dbReference>
<dbReference type="InterPro" id="IPR029052">
    <property type="entry name" value="Metallo-depent_PP-like"/>
</dbReference>
<dbReference type="PANTHER" id="PTHR42988:SF2">
    <property type="entry name" value="CYCLIC NUCLEOTIDE PHOSPHODIESTERASE CBUA0032-RELATED"/>
    <property type="match status" value="1"/>
</dbReference>
<dbReference type="Gene3D" id="3.30.750.180">
    <property type="entry name" value="GpdQ, beta-strand dimerisation domain"/>
    <property type="match status" value="1"/>
</dbReference>
<comment type="similarity">
    <text evidence="4">Belongs to the cyclic nucleotide phosphodiesterase class-III family.</text>
</comment>
<evidence type="ECO:0000256" key="2">
    <source>
        <dbReference type="ARBA" id="ARBA00022801"/>
    </source>
</evidence>
<evidence type="ECO:0000256" key="4">
    <source>
        <dbReference type="ARBA" id="ARBA00025742"/>
    </source>
</evidence>
<dbReference type="InterPro" id="IPR004843">
    <property type="entry name" value="Calcineurin-like_PHP"/>
</dbReference>
<accession>A0A1G8GSP7</accession>